<dbReference type="STRING" id="587636.SAMN05216199_2992"/>
<dbReference type="Pfam" id="PF09851">
    <property type="entry name" value="SHOCT"/>
    <property type="match status" value="1"/>
</dbReference>
<gene>
    <name evidence="3" type="ORF">SAMN05216199_2992</name>
</gene>
<keyword evidence="4" id="KW-1185">Reference proteome</keyword>
<dbReference type="RefSeq" id="WP_218144328.1">
    <property type="nucleotide sequence ID" value="NZ_FOHB01000005.1"/>
</dbReference>
<proteinExistence type="predicted"/>
<dbReference type="AlphaFoldDB" id="A0A1H9WKJ0"/>
<name>A0A1H9WKJ0_9MICO</name>
<reference evidence="4" key="1">
    <citation type="submission" date="2016-10" db="EMBL/GenBank/DDBJ databases">
        <authorList>
            <person name="Varghese N."/>
            <person name="Submissions S."/>
        </authorList>
    </citation>
    <scope>NUCLEOTIDE SEQUENCE [LARGE SCALE GENOMIC DNA]</scope>
    <source>
        <strain evidence="4">CGMCC 1.6963</strain>
    </source>
</reference>
<organism evidence="3 4">
    <name type="scientific">Pedococcus cremeus</name>
    <dbReference type="NCBI Taxonomy" id="587636"/>
    <lineage>
        <taxon>Bacteria</taxon>
        <taxon>Bacillati</taxon>
        <taxon>Actinomycetota</taxon>
        <taxon>Actinomycetes</taxon>
        <taxon>Micrococcales</taxon>
        <taxon>Intrasporangiaceae</taxon>
        <taxon>Pedococcus</taxon>
    </lineage>
</organism>
<sequence length="97" mass="11021">MNSIATTIPAALTSAGYDGTWHGPGPWWPIFPLLWLLVVFSAIALFGWFGRRRWRQMGAQSGRRAGEARLAERYASGEIDEREYEQRLATLQRLSPQ</sequence>
<dbReference type="EMBL" id="FOHB01000005">
    <property type="protein sequence ID" value="SES34452.1"/>
    <property type="molecule type" value="Genomic_DNA"/>
</dbReference>
<protein>
    <submittedName>
        <fullName evidence="3">Putative membrane protein</fullName>
    </submittedName>
</protein>
<feature type="transmembrane region" description="Helical" evidence="1">
    <location>
        <begin position="26"/>
        <end position="49"/>
    </location>
</feature>
<feature type="domain" description="SHOCT" evidence="2">
    <location>
        <begin position="68"/>
        <end position="91"/>
    </location>
</feature>
<evidence type="ECO:0000313" key="3">
    <source>
        <dbReference type="EMBL" id="SES34452.1"/>
    </source>
</evidence>
<evidence type="ECO:0000259" key="2">
    <source>
        <dbReference type="Pfam" id="PF09851"/>
    </source>
</evidence>
<keyword evidence="1" id="KW-1133">Transmembrane helix</keyword>
<dbReference type="InterPro" id="IPR018649">
    <property type="entry name" value="SHOCT"/>
</dbReference>
<evidence type="ECO:0000256" key="1">
    <source>
        <dbReference type="SAM" id="Phobius"/>
    </source>
</evidence>
<dbReference type="Proteomes" id="UP000199019">
    <property type="component" value="Unassembled WGS sequence"/>
</dbReference>
<keyword evidence="1" id="KW-0812">Transmembrane</keyword>
<keyword evidence="1" id="KW-0472">Membrane</keyword>
<evidence type="ECO:0000313" key="4">
    <source>
        <dbReference type="Proteomes" id="UP000199019"/>
    </source>
</evidence>
<accession>A0A1H9WKJ0</accession>